<evidence type="ECO:0000256" key="4">
    <source>
        <dbReference type="ARBA" id="ARBA00022692"/>
    </source>
</evidence>
<dbReference type="InterPro" id="IPR003390">
    <property type="entry name" value="DNA_integrity_scan_DisA_N"/>
</dbReference>
<dbReference type="EC" id="2.7.7.85" evidence="10"/>
<dbReference type="InterPro" id="IPR045585">
    <property type="entry name" value="CdaA_N"/>
</dbReference>
<evidence type="ECO:0000256" key="10">
    <source>
        <dbReference type="HAMAP-Rule" id="MF_01499"/>
    </source>
</evidence>
<dbReference type="AlphaFoldDB" id="X5DEE3"/>
<evidence type="ECO:0000313" key="12">
    <source>
        <dbReference type="EMBL" id="AHW61258.1"/>
    </source>
</evidence>
<keyword evidence="7 10" id="KW-0067">ATP-binding</keyword>
<evidence type="ECO:0000256" key="9">
    <source>
        <dbReference type="ARBA" id="ARBA00023136"/>
    </source>
</evidence>
<keyword evidence="8 10" id="KW-1133">Transmembrane helix</keyword>
<dbReference type="Gene3D" id="3.40.1700.10">
    <property type="entry name" value="DNA integrity scanning protein, DisA, N-terminal domain"/>
    <property type="match status" value="1"/>
</dbReference>
<feature type="domain" description="DAC" evidence="11">
    <location>
        <begin position="79"/>
        <end position="246"/>
    </location>
</feature>
<evidence type="ECO:0000256" key="1">
    <source>
        <dbReference type="ARBA" id="ARBA00000877"/>
    </source>
</evidence>
<dbReference type="GO" id="GO:0006171">
    <property type="term" value="P:cAMP biosynthetic process"/>
    <property type="evidence" value="ECO:0007669"/>
    <property type="project" value="InterPro"/>
</dbReference>
<dbReference type="Proteomes" id="UP000181981">
    <property type="component" value="Unassembled WGS sequence"/>
</dbReference>
<dbReference type="PIRSF" id="PIRSF004793">
    <property type="entry name" value="UCP004793"/>
    <property type="match status" value="1"/>
</dbReference>
<feature type="transmembrane region" description="Helical" evidence="10">
    <location>
        <begin position="32"/>
        <end position="51"/>
    </location>
</feature>
<gene>
    <name evidence="10" type="primary">dacA</name>
    <name evidence="12" type="ORF">FH5T_21025</name>
    <name evidence="13" type="ORF">SAMN05444285_1341</name>
</gene>
<comment type="similarity">
    <text evidence="10">Belongs to the adenylate cyclase family. DacA/CdaA subfamily.</text>
</comment>
<evidence type="ECO:0000256" key="3">
    <source>
        <dbReference type="ARBA" id="ARBA00022679"/>
    </source>
</evidence>
<comment type="function">
    <text evidence="10">Catalyzes the condensation of 2 ATP molecules into cyclic di-AMP (c-di-AMP), a second messenger used to regulate differing processes in different bacteria.</text>
</comment>
<dbReference type="InterPro" id="IPR034701">
    <property type="entry name" value="CdaA"/>
</dbReference>
<dbReference type="GO" id="GO:0005524">
    <property type="term" value="F:ATP binding"/>
    <property type="evidence" value="ECO:0007669"/>
    <property type="project" value="UniProtKB-UniRule"/>
</dbReference>
<evidence type="ECO:0000259" key="11">
    <source>
        <dbReference type="PROSITE" id="PS51794"/>
    </source>
</evidence>
<keyword evidence="14" id="KW-1185">Reference proteome</keyword>
<keyword evidence="5 10" id="KW-0548">Nucleotidyltransferase</keyword>
<dbReference type="PROSITE" id="PS51794">
    <property type="entry name" value="DAC"/>
    <property type="match status" value="1"/>
</dbReference>
<name>X5DEE3_9BACT</name>
<dbReference type="Proteomes" id="UP000023772">
    <property type="component" value="Chromosome"/>
</dbReference>
<evidence type="ECO:0000313" key="15">
    <source>
        <dbReference type="Proteomes" id="UP000181981"/>
    </source>
</evidence>
<dbReference type="InterPro" id="IPR050338">
    <property type="entry name" value="DisA"/>
</dbReference>
<reference evidence="12 14" key="1">
    <citation type="submission" date="2014-03" db="EMBL/GenBank/DDBJ databases">
        <title>Complete genome sequence of a deeply braunched marine Bacteroidia bacterium Draconibacterium orientale type strain FH5T.</title>
        <authorList>
            <person name="Li X."/>
            <person name="Wang X."/>
            <person name="Xie Z."/>
            <person name="Du Z."/>
            <person name="Chen G."/>
        </authorList>
    </citation>
    <scope>NUCLEOTIDE SEQUENCE [LARGE SCALE GENOMIC DNA]</scope>
    <source>
        <strain evidence="12 14">FH5</strain>
    </source>
</reference>
<keyword evidence="3 10" id="KW-0808">Transferase</keyword>
<dbReference type="HOGENOM" id="CLU_038561_0_0_10"/>
<dbReference type="InterPro" id="IPR014046">
    <property type="entry name" value="C-di-AMP_synthase"/>
</dbReference>
<evidence type="ECO:0000256" key="2">
    <source>
        <dbReference type="ARBA" id="ARBA00022475"/>
    </source>
</evidence>
<keyword evidence="4 10" id="KW-0812">Transmembrane</keyword>
<feature type="transmembrane region" description="Helical" evidence="10">
    <location>
        <begin position="7"/>
        <end position="26"/>
    </location>
</feature>
<comment type="caution">
    <text evidence="10">Lacks conserved residue(s) required for the propagation of feature annotation.</text>
</comment>
<accession>X5DEE3</accession>
<dbReference type="HAMAP" id="MF_01499">
    <property type="entry name" value="DacA"/>
    <property type="match status" value="1"/>
</dbReference>
<comment type="catalytic activity">
    <reaction evidence="1 10">
        <text>2 ATP = 3',3'-c-di-AMP + 2 diphosphate</text>
        <dbReference type="Rhea" id="RHEA:35655"/>
        <dbReference type="ChEBI" id="CHEBI:30616"/>
        <dbReference type="ChEBI" id="CHEBI:33019"/>
        <dbReference type="ChEBI" id="CHEBI:71500"/>
        <dbReference type="EC" id="2.7.7.85"/>
    </reaction>
</comment>
<evidence type="ECO:0000313" key="14">
    <source>
        <dbReference type="Proteomes" id="UP000023772"/>
    </source>
</evidence>
<evidence type="ECO:0000256" key="6">
    <source>
        <dbReference type="ARBA" id="ARBA00022741"/>
    </source>
</evidence>
<reference evidence="13 15" key="2">
    <citation type="submission" date="2016-10" db="EMBL/GenBank/DDBJ databases">
        <authorList>
            <person name="de Groot N.N."/>
        </authorList>
    </citation>
    <scope>NUCLEOTIDE SEQUENCE [LARGE SCALE GENOMIC DNA]</scope>
    <source>
        <strain evidence="13 15">DSM 25947</strain>
    </source>
</reference>
<dbReference type="RefSeq" id="WP_038562887.1">
    <property type="nucleotide sequence ID" value="NZ_FOHT01000034.1"/>
</dbReference>
<keyword evidence="6 10" id="KW-0547">Nucleotide-binding</keyword>
<evidence type="ECO:0000313" key="13">
    <source>
        <dbReference type="EMBL" id="SET99527.1"/>
    </source>
</evidence>
<dbReference type="EMBL" id="FOHT01000034">
    <property type="protein sequence ID" value="SET99527.1"/>
    <property type="molecule type" value="Genomic_DNA"/>
</dbReference>
<evidence type="ECO:0000256" key="7">
    <source>
        <dbReference type="ARBA" id="ARBA00022840"/>
    </source>
</evidence>
<dbReference type="NCBIfam" id="TIGR00159">
    <property type="entry name" value="diadenylate cyclase CdaA"/>
    <property type="match status" value="1"/>
</dbReference>
<dbReference type="FunFam" id="3.40.1700.10:FF:000002">
    <property type="entry name" value="Diadenylate cyclase"/>
    <property type="match status" value="1"/>
</dbReference>
<sequence length="268" mass="29745">MLAFISIRFLDILDILLVAFLLYQLYRLIKGTVAFNIVIGLFSLYLVWLIVRALNMELLGSIMGQFIGVGVLALIIVFHPEIRKFLVFIGTNYNVNKILMLDKLFSQGRTKSINHQQIDNIVDACQSMGKTKTGALIVVAKESELNDQINTGEKINAKISSALIRTIFFKNSPLHDGAIIIKGNRIVAAGCILPLTQKELDKALGLRHRAAVGMTENTDALCIVVSEERGSVSVAQKGEIKRRLSKETLVQILEENIIEDDETAGHKK</sequence>
<dbReference type="eggNOG" id="COG1624">
    <property type="taxonomic scope" value="Bacteria"/>
</dbReference>
<comment type="subunit">
    <text evidence="10">Probably a homodimer.</text>
</comment>
<keyword evidence="9 10" id="KW-0472">Membrane</keyword>
<dbReference type="PANTHER" id="PTHR34185:SF1">
    <property type="entry name" value="DIADENYLATE CYCLASE"/>
    <property type="match status" value="1"/>
</dbReference>
<dbReference type="Pfam" id="PF19293">
    <property type="entry name" value="CdaA_N"/>
    <property type="match status" value="1"/>
</dbReference>
<dbReference type="GO" id="GO:0004016">
    <property type="term" value="F:adenylate cyclase activity"/>
    <property type="evidence" value="ECO:0007669"/>
    <property type="project" value="UniProtKB-UniRule"/>
</dbReference>
<dbReference type="SUPFAM" id="SSF143597">
    <property type="entry name" value="YojJ-like"/>
    <property type="match status" value="1"/>
</dbReference>
<evidence type="ECO:0000256" key="5">
    <source>
        <dbReference type="ARBA" id="ARBA00022695"/>
    </source>
</evidence>
<evidence type="ECO:0000256" key="8">
    <source>
        <dbReference type="ARBA" id="ARBA00022989"/>
    </source>
</evidence>
<dbReference type="PANTHER" id="PTHR34185">
    <property type="entry name" value="DIADENYLATE CYCLASE"/>
    <property type="match status" value="1"/>
</dbReference>
<dbReference type="KEGG" id="dori:FH5T_21025"/>
<protein>
    <recommendedName>
        <fullName evidence="10">Diadenylate cyclase</fullName>
        <shortName evidence="10">DAC</shortName>
        <ecNumber evidence="10">2.7.7.85</ecNumber>
    </recommendedName>
    <alternativeName>
        <fullName evidence="10">Cyclic-di-AMP synthase</fullName>
        <shortName evidence="10">c-di-AMP synthase</shortName>
    </alternativeName>
</protein>
<dbReference type="InterPro" id="IPR036888">
    <property type="entry name" value="DNA_integrity_DisA_N_sf"/>
</dbReference>
<proteinExistence type="inferred from homology"/>
<organism evidence="13 15">
    <name type="scientific">Draconibacterium orientale</name>
    <dbReference type="NCBI Taxonomy" id="1168034"/>
    <lineage>
        <taxon>Bacteria</taxon>
        <taxon>Pseudomonadati</taxon>
        <taxon>Bacteroidota</taxon>
        <taxon>Bacteroidia</taxon>
        <taxon>Marinilabiliales</taxon>
        <taxon>Prolixibacteraceae</taxon>
        <taxon>Draconibacterium</taxon>
    </lineage>
</organism>
<dbReference type="OrthoDB" id="9807385at2"/>
<dbReference type="Pfam" id="PF02457">
    <property type="entry name" value="DAC"/>
    <property type="match status" value="1"/>
</dbReference>
<feature type="transmembrane region" description="Helical" evidence="10">
    <location>
        <begin position="58"/>
        <end position="78"/>
    </location>
</feature>
<dbReference type="STRING" id="1168034.FH5T_21025"/>
<dbReference type="EMBL" id="CP007451">
    <property type="protein sequence ID" value="AHW61258.1"/>
    <property type="molecule type" value="Genomic_DNA"/>
</dbReference>
<keyword evidence="2 10" id="KW-1003">Cell membrane</keyword>
<dbReference type="GO" id="GO:0106408">
    <property type="term" value="F:diadenylate cyclase activity"/>
    <property type="evidence" value="ECO:0007669"/>
    <property type="project" value="UniProtKB-EC"/>
</dbReference>